<organism evidence="2 3">
    <name type="scientific">Boletus edulis BED1</name>
    <dbReference type="NCBI Taxonomy" id="1328754"/>
    <lineage>
        <taxon>Eukaryota</taxon>
        <taxon>Fungi</taxon>
        <taxon>Dikarya</taxon>
        <taxon>Basidiomycota</taxon>
        <taxon>Agaricomycotina</taxon>
        <taxon>Agaricomycetes</taxon>
        <taxon>Agaricomycetidae</taxon>
        <taxon>Boletales</taxon>
        <taxon>Boletineae</taxon>
        <taxon>Boletaceae</taxon>
        <taxon>Boletoideae</taxon>
        <taxon>Boletus</taxon>
    </lineage>
</organism>
<protein>
    <recommendedName>
        <fullName evidence="1">DUF6532 domain-containing protein</fullName>
    </recommendedName>
</protein>
<keyword evidence="3" id="KW-1185">Reference proteome</keyword>
<dbReference type="Pfam" id="PF20149">
    <property type="entry name" value="DUF6532"/>
    <property type="match status" value="1"/>
</dbReference>
<reference evidence="2" key="1">
    <citation type="submission" date="2019-10" db="EMBL/GenBank/DDBJ databases">
        <authorList>
            <consortium name="DOE Joint Genome Institute"/>
            <person name="Kuo A."/>
            <person name="Miyauchi S."/>
            <person name="Kiss E."/>
            <person name="Drula E."/>
            <person name="Kohler A."/>
            <person name="Sanchez-Garcia M."/>
            <person name="Andreopoulos B."/>
            <person name="Barry K.W."/>
            <person name="Bonito G."/>
            <person name="Buee M."/>
            <person name="Carver A."/>
            <person name="Chen C."/>
            <person name="Cichocki N."/>
            <person name="Clum A."/>
            <person name="Culley D."/>
            <person name="Crous P.W."/>
            <person name="Fauchery L."/>
            <person name="Girlanda M."/>
            <person name="Hayes R."/>
            <person name="Keri Z."/>
            <person name="LaButti K."/>
            <person name="Lipzen A."/>
            <person name="Lombard V."/>
            <person name="Magnuson J."/>
            <person name="Maillard F."/>
            <person name="Morin E."/>
            <person name="Murat C."/>
            <person name="Nolan M."/>
            <person name="Ohm R."/>
            <person name="Pangilinan J."/>
            <person name="Pereira M."/>
            <person name="Perotto S."/>
            <person name="Peter M."/>
            <person name="Riley R."/>
            <person name="Sitrit Y."/>
            <person name="Stielow B."/>
            <person name="Szollosi G."/>
            <person name="Zifcakova L."/>
            <person name="Stursova M."/>
            <person name="Spatafora J.W."/>
            <person name="Tedersoo L."/>
            <person name="Vaario L.-M."/>
            <person name="Yamada A."/>
            <person name="Yan M."/>
            <person name="Wang P."/>
            <person name="Xu J."/>
            <person name="Bruns T."/>
            <person name="Baldrian P."/>
            <person name="Vilgalys R."/>
            <person name="Henrissat B."/>
            <person name="Grigoriev I.V."/>
            <person name="Hibbett D."/>
            <person name="Nagy L.G."/>
            <person name="Martin F.M."/>
        </authorList>
    </citation>
    <scope>NUCLEOTIDE SEQUENCE</scope>
    <source>
        <strain evidence="2">BED1</strain>
    </source>
</reference>
<comment type="caution">
    <text evidence="2">The sequence shown here is derived from an EMBL/GenBank/DDBJ whole genome shotgun (WGS) entry which is preliminary data.</text>
</comment>
<proteinExistence type="predicted"/>
<dbReference type="EMBL" id="WHUW01000043">
    <property type="protein sequence ID" value="KAF8432116.1"/>
    <property type="molecule type" value="Genomic_DNA"/>
</dbReference>
<evidence type="ECO:0000313" key="2">
    <source>
        <dbReference type="EMBL" id="KAF8432116.1"/>
    </source>
</evidence>
<dbReference type="Proteomes" id="UP001194468">
    <property type="component" value="Unassembled WGS sequence"/>
</dbReference>
<gene>
    <name evidence="2" type="ORF">L210DRAFT_865065</name>
</gene>
<feature type="domain" description="DUF6532" evidence="1">
    <location>
        <begin position="7"/>
        <end position="124"/>
    </location>
</feature>
<evidence type="ECO:0000259" key="1">
    <source>
        <dbReference type="Pfam" id="PF20149"/>
    </source>
</evidence>
<evidence type="ECO:0000313" key="3">
    <source>
        <dbReference type="Proteomes" id="UP001194468"/>
    </source>
</evidence>
<dbReference type="AlphaFoldDB" id="A0AAD4GAG4"/>
<dbReference type="InterPro" id="IPR045341">
    <property type="entry name" value="DUF6532"/>
</dbReference>
<name>A0AAD4GAG4_BOLED</name>
<sequence>FGLRLPLDMDEIEHKRSSVKYLLADLRYLKKSIHINTGDTHIDTKELFTMEFFTDLVIDILFLENQQLHQFITHDNLDQVFMLARAVICASLREFHEGYYKECPVATDNWRDNYHDVMEVLESMQSNEEQWDWLTGFEQQMMMKGRSLCHASDS</sequence>
<accession>A0AAD4GAG4</accession>
<reference evidence="2" key="2">
    <citation type="journal article" date="2020" name="Nat. Commun.">
        <title>Large-scale genome sequencing of mycorrhizal fungi provides insights into the early evolution of symbiotic traits.</title>
        <authorList>
            <person name="Miyauchi S."/>
            <person name="Kiss E."/>
            <person name="Kuo A."/>
            <person name="Drula E."/>
            <person name="Kohler A."/>
            <person name="Sanchez-Garcia M."/>
            <person name="Morin E."/>
            <person name="Andreopoulos B."/>
            <person name="Barry K.W."/>
            <person name="Bonito G."/>
            <person name="Buee M."/>
            <person name="Carver A."/>
            <person name="Chen C."/>
            <person name="Cichocki N."/>
            <person name="Clum A."/>
            <person name="Culley D."/>
            <person name="Crous P.W."/>
            <person name="Fauchery L."/>
            <person name="Girlanda M."/>
            <person name="Hayes R.D."/>
            <person name="Keri Z."/>
            <person name="LaButti K."/>
            <person name="Lipzen A."/>
            <person name="Lombard V."/>
            <person name="Magnuson J."/>
            <person name="Maillard F."/>
            <person name="Murat C."/>
            <person name="Nolan M."/>
            <person name="Ohm R.A."/>
            <person name="Pangilinan J."/>
            <person name="Pereira M.F."/>
            <person name="Perotto S."/>
            <person name="Peter M."/>
            <person name="Pfister S."/>
            <person name="Riley R."/>
            <person name="Sitrit Y."/>
            <person name="Stielow J.B."/>
            <person name="Szollosi G."/>
            <person name="Zifcakova L."/>
            <person name="Stursova M."/>
            <person name="Spatafora J.W."/>
            <person name="Tedersoo L."/>
            <person name="Vaario L.M."/>
            <person name="Yamada A."/>
            <person name="Yan M."/>
            <person name="Wang P."/>
            <person name="Xu J."/>
            <person name="Bruns T."/>
            <person name="Baldrian P."/>
            <person name="Vilgalys R."/>
            <person name="Dunand C."/>
            <person name="Henrissat B."/>
            <person name="Grigoriev I.V."/>
            <person name="Hibbett D."/>
            <person name="Nagy L.G."/>
            <person name="Martin F.M."/>
        </authorList>
    </citation>
    <scope>NUCLEOTIDE SEQUENCE</scope>
    <source>
        <strain evidence="2">BED1</strain>
    </source>
</reference>
<feature type="non-terminal residue" evidence="2">
    <location>
        <position position="1"/>
    </location>
</feature>